<dbReference type="EMBL" id="WIGM01000207">
    <property type="protein sequence ID" value="KAF6833887.1"/>
    <property type="molecule type" value="Genomic_DNA"/>
</dbReference>
<organism evidence="2 3">
    <name type="scientific">Colletotrichum musicola</name>
    <dbReference type="NCBI Taxonomy" id="2175873"/>
    <lineage>
        <taxon>Eukaryota</taxon>
        <taxon>Fungi</taxon>
        <taxon>Dikarya</taxon>
        <taxon>Ascomycota</taxon>
        <taxon>Pezizomycotina</taxon>
        <taxon>Sordariomycetes</taxon>
        <taxon>Hypocreomycetidae</taxon>
        <taxon>Glomerellales</taxon>
        <taxon>Glomerellaceae</taxon>
        <taxon>Colletotrichum</taxon>
        <taxon>Colletotrichum orchidearum species complex</taxon>
    </lineage>
</organism>
<dbReference type="Proteomes" id="UP000639643">
    <property type="component" value="Unassembled WGS sequence"/>
</dbReference>
<dbReference type="AlphaFoldDB" id="A0A8H6KLU3"/>
<reference evidence="2" key="1">
    <citation type="journal article" date="2020" name="Phytopathology">
        <title>Genome Sequence Resources of Colletotrichum truncatum, C. plurivorum, C. musicola, and C. sojae: Four Species Pathogenic to Soybean (Glycine max).</title>
        <authorList>
            <person name="Rogerio F."/>
            <person name="Boufleur T.R."/>
            <person name="Ciampi-Guillardi M."/>
            <person name="Sukno S.A."/>
            <person name="Thon M.R."/>
            <person name="Massola Junior N.S."/>
            <person name="Baroncelli R."/>
        </authorList>
    </citation>
    <scope>NUCLEOTIDE SEQUENCE</scope>
    <source>
        <strain evidence="2">LFN0074</strain>
    </source>
</reference>
<name>A0A8H6KLU3_9PEZI</name>
<keyword evidence="3" id="KW-1185">Reference proteome</keyword>
<feature type="region of interest" description="Disordered" evidence="1">
    <location>
        <begin position="169"/>
        <end position="196"/>
    </location>
</feature>
<evidence type="ECO:0000313" key="2">
    <source>
        <dbReference type="EMBL" id="KAF6833887.1"/>
    </source>
</evidence>
<gene>
    <name evidence="2" type="ORF">CMUS01_06392</name>
</gene>
<protein>
    <submittedName>
        <fullName evidence="2">Uncharacterized protein</fullName>
    </submittedName>
</protein>
<feature type="region of interest" description="Disordered" evidence="1">
    <location>
        <begin position="210"/>
        <end position="231"/>
    </location>
</feature>
<comment type="caution">
    <text evidence="2">The sequence shown here is derived from an EMBL/GenBank/DDBJ whole genome shotgun (WGS) entry which is preliminary data.</text>
</comment>
<feature type="compositionally biased region" description="Low complexity" evidence="1">
    <location>
        <begin position="171"/>
        <end position="182"/>
    </location>
</feature>
<proteinExistence type="predicted"/>
<feature type="region of interest" description="Disordered" evidence="1">
    <location>
        <begin position="1"/>
        <end position="28"/>
    </location>
</feature>
<sequence length="231" mass="24694">MAAALQGPDAQKEKGADRGRATPTPNPALSCPVPGRCCLAFSPWLQENNVTDGSRDLAAMGVIDEKPRKASLRLGTPSHPFARRVRSCLRQLPRRGASQASVRLLEPREVLNNSSIRDPAPLLRSTHLHYSQASDARLLTLRLSTRRVCRGSEFALFLHAVVQCPPAHAASSGFSGSQSTSDGNRRAGSPQSACMTPSRVPEGACCAPNHTTSQSVRLRGPLDAPRDACLS</sequence>
<evidence type="ECO:0000313" key="3">
    <source>
        <dbReference type="Proteomes" id="UP000639643"/>
    </source>
</evidence>
<feature type="compositionally biased region" description="Basic and acidic residues" evidence="1">
    <location>
        <begin position="10"/>
        <end position="20"/>
    </location>
</feature>
<evidence type="ECO:0000256" key="1">
    <source>
        <dbReference type="SAM" id="MobiDB-lite"/>
    </source>
</evidence>
<accession>A0A8H6KLU3</accession>